<comment type="subcellular location">
    <subcellularLocation>
        <location evidence="1">Cell envelope</location>
    </subcellularLocation>
</comment>
<keyword evidence="2 3" id="KW-0732">Signal</keyword>
<comment type="caution">
    <text evidence="5">The sequence shown here is derived from an EMBL/GenBank/DDBJ whole genome shotgun (WGS) entry which is preliminary data.</text>
</comment>
<reference evidence="5 6" key="1">
    <citation type="journal article" date="2013" name="Genome Announc.">
        <title>Draft Genome Sequence of the Cellulolytic, Mesophilic, Anaerobic Bacterium Clostridium termitidis Strain CT1112 (DSM 5398).</title>
        <authorList>
            <person name="Lal S."/>
            <person name="Ramachandran U."/>
            <person name="Zhang X."/>
            <person name="Munir R."/>
            <person name="Sparling R."/>
            <person name="Levin D.B."/>
        </authorList>
    </citation>
    <scope>NUCLEOTIDE SEQUENCE [LARGE SCALE GENOMIC DNA]</scope>
    <source>
        <strain evidence="5 6">CT1112</strain>
    </source>
</reference>
<dbReference type="PANTHER" id="PTHR30036:SF1">
    <property type="entry name" value="D-XYLOSE-BINDING PERIPLASMIC PROTEIN"/>
    <property type="match status" value="1"/>
</dbReference>
<dbReference type="CDD" id="cd19992">
    <property type="entry name" value="PBP1_ABC_xylose_binding-like"/>
    <property type="match status" value="1"/>
</dbReference>
<dbReference type="InterPro" id="IPR025997">
    <property type="entry name" value="SBP_2_dom"/>
</dbReference>
<dbReference type="GO" id="GO:0030288">
    <property type="term" value="C:outer membrane-bounded periplasmic space"/>
    <property type="evidence" value="ECO:0007669"/>
    <property type="project" value="TreeGrafter"/>
</dbReference>
<evidence type="ECO:0000259" key="4">
    <source>
        <dbReference type="Pfam" id="PF13407"/>
    </source>
</evidence>
<dbReference type="STRING" id="1195236.CTER_0914"/>
<gene>
    <name evidence="5" type="ORF">CTER_0914</name>
</gene>
<keyword evidence="6" id="KW-1185">Reference proteome</keyword>
<feature type="domain" description="Periplasmic binding protein" evidence="4">
    <location>
        <begin position="50"/>
        <end position="307"/>
    </location>
</feature>
<dbReference type="AlphaFoldDB" id="S0FWV4"/>
<evidence type="ECO:0000256" key="3">
    <source>
        <dbReference type="SAM" id="SignalP"/>
    </source>
</evidence>
<dbReference type="GO" id="GO:0030246">
    <property type="term" value="F:carbohydrate binding"/>
    <property type="evidence" value="ECO:0007669"/>
    <property type="project" value="TreeGrafter"/>
</dbReference>
<feature type="signal peptide" evidence="3">
    <location>
        <begin position="1"/>
        <end position="22"/>
    </location>
</feature>
<dbReference type="PANTHER" id="PTHR30036">
    <property type="entry name" value="D-XYLOSE-BINDING PERIPLASMIC PROTEIN"/>
    <property type="match status" value="1"/>
</dbReference>
<dbReference type="PROSITE" id="PS51257">
    <property type="entry name" value="PROKAR_LIPOPROTEIN"/>
    <property type="match status" value="1"/>
</dbReference>
<dbReference type="InterPro" id="IPR050555">
    <property type="entry name" value="Bact_Solute-Bind_Prot2"/>
</dbReference>
<accession>S0FWV4</accession>
<dbReference type="RefSeq" id="WP_004624378.1">
    <property type="nucleotide sequence ID" value="NZ_AORV01000022.1"/>
</dbReference>
<sequence>MKKSVRIAAMALAGIMSISLFAGCGASNSASNGSASGNSAASSADKKIKIGLSLPTQQEERWVRDKATMEEAAKKAGVDIAVQVANMDAAKQDSQVENLISQGIDILILAPHDAKAAASTVDKAHKAGIKVIAYDRLITGTDIDVYMSFDNVKVGELQGKWLTEHLDKGNIVWLAGAPTDNNATLFKQGAAKYLQPKIDSGDYKVVMEQPVVDWKPDNALKLMENALTANNNNIQGVLAPNDGTAGGCIQALAAQGLAGKVPITGQDSELSAAKRIIEGTQGMTVFKDTRKLGEAAVEAAIKMVKGEDPGANDKVNNEKMDVPSILLAAEAVDKDNIDKILIDSGYLKKEDVYGK</sequence>
<protein>
    <submittedName>
        <fullName evidence="5">ABC-type xylose transport system, periplasmic component</fullName>
    </submittedName>
</protein>
<name>S0FWV4_RUMCE</name>
<evidence type="ECO:0000256" key="1">
    <source>
        <dbReference type="ARBA" id="ARBA00004196"/>
    </source>
</evidence>
<evidence type="ECO:0000313" key="5">
    <source>
        <dbReference type="EMBL" id="EMS73048.1"/>
    </source>
</evidence>
<dbReference type="Proteomes" id="UP000014155">
    <property type="component" value="Unassembled WGS sequence"/>
</dbReference>
<dbReference type="PATRIC" id="fig|1195236.3.peg.1204"/>
<proteinExistence type="predicted"/>
<organism evidence="5 6">
    <name type="scientific">Ruminiclostridium cellobioparum subsp. termitidis CT1112</name>
    <dbReference type="NCBI Taxonomy" id="1195236"/>
    <lineage>
        <taxon>Bacteria</taxon>
        <taxon>Bacillati</taxon>
        <taxon>Bacillota</taxon>
        <taxon>Clostridia</taxon>
        <taxon>Eubacteriales</taxon>
        <taxon>Oscillospiraceae</taxon>
        <taxon>Ruminiclostridium</taxon>
    </lineage>
</organism>
<evidence type="ECO:0000313" key="6">
    <source>
        <dbReference type="Proteomes" id="UP000014155"/>
    </source>
</evidence>
<dbReference type="Pfam" id="PF13407">
    <property type="entry name" value="Peripla_BP_4"/>
    <property type="match status" value="1"/>
</dbReference>
<evidence type="ECO:0000256" key="2">
    <source>
        <dbReference type="ARBA" id="ARBA00022729"/>
    </source>
</evidence>
<dbReference type="eggNOG" id="COG4213">
    <property type="taxonomic scope" value="Bacteria"/>
</dbReference>
<dbReference type="Gene3D" id="3.40.50.2300">
    <property type="match status" value="2"/>
</dbReference>
<feature type="chain" id="PRO_5039461004" evidence="3">
    <location>
        <begin position="23"/>
        <end position="355"/>
    </location>
</feature>
<dbReference type="SUPFAM" id="SSF53822">
    <property type="entry name" value="Periplasmic binding protein-like I"/>
    <property type="match status" value="1"/>
</dbReference>
<dbReference type="EMBL" id="AORV01000022">
    <property type="protein sequence ID" value="EMS73048.1"/>
    <property type="molecule type" value="Genomic_DNA"/>
</dbReference>
<dbReference type="InterPro" id="IPR028082">
    <property type="entry name" value="Peripla_BP_I"/>
</dbReference>